<reference evidence="2" key="2">
    <citation type="submission" date="2023-01" db="EMBL/GenBank/DDBJ databases">
        <authorList>
            <person name="Petersen C."/>
        </authorList>
    </citation>
    <scope>NUCLEOTIDE SEQUENCE</scope>
    <source>
        <strain evidence="2">IBT 15450</strain>
    </source>
</reference>
<comment type="caution">
    <text evidence="2">The sequence shown here is derived from an EMBL/GenBank/DDBJ whole genome shotgun (WGS) entry which is preliminary data.</text>
</comment>
<keyword evidence="1" id="KW-1133">Transmembrane helix</keyword>
<sequence>MDPHKHATTTQIFNQELRFESPCAGGRASSRVGSQHTIDLTVLGDHNDHDDPQSQSLVAGTDHNGIHIQAPSPSKSGGWASLDDTWLLECLAMVFSFASFIAIIIILVVYDQKPSPNLSYGLTLNTIVSLLATASRSSLLFAVAAAVGQLKWIWFQRREQPISDMQSFDDATRGPLGSLTLLFQHRGLSLASLGAIVTVLAVALDPFMQQILSYPVQQTPGSTAQATMPQAQTFAPNANYASFTQYYNAALWNTDFPVNPTCPSGNCTWPEFQSLGFCSKCQDVTDSAILYDCDQWTEPEINDTDSALHGVKYSCSVNTGHGGNGTVVVLYLPTSILIPTNVVWSLVEIKLGSFLGVNYPVYVFAHAKLEVEANTNLTKLVRGLRISSVQECVLSFCLRTYNVSVSSGTPQVNVTSVDYGQRFTENLPSYKESFYADIDCWRPTDRSGPFDFIKLSTGNWADTKQFAFCLRANEANWTSSGFNSLAHLSSGSPFLGYADVIYMFDNSTSMWTKGESASNNADYGAAFDRVIDYGLGSVLSDIAAALTKYTLETSNARATGTAMLTQAFVKVSWQWLTFPSVLLVAGFAFWISTMMINRQRRLGLWKSSILPILYNGAEKIDQGLNGSGPASDYTKISQMSQFAQNIRVRLEDMTDGRLQLERNK</sequence>
<dbReference type="EMBL" id="JAQJZL010000016">
    <property type="protein sequence ID" value="KAJ6023588.1"/>
    <property type="molecule type" value="Genomic_DNA"/>
</dbReference>
<feature type="transmembrane region" description="Helical" evidence="1">
    <location>
        <begin position="122"/>
        <end position="148"/>
    </location>
</feature>
<reference evidence="2" key="1">
    <citation type="journal article" date="2023" name="IMA Fungus">
        <title>Comparative genomic study of the Penicillium genus elucidates a diverse pangenome and 15 lateral gene transfer events.</title>
        <authorList>
            <person name="Petersen C."/>
            <person name="Sorensen T."/>
            <person name="Nielsen M.R."/>
            <person name="Sondergaard T.E."/>
            <person name="Sorensen J.L."/>
            <person name="Fitzpatrick D.A."/>
            <person name="Frisvad J.C."/>
            <person name="Nielsen K.L."/>
        </authorList>
    </citation>
    <scope>NUCLEOTIDE SEQUENCE</scope>
    <source>
        <strain evidence="2">IBT 15450</strain>
    </source>
</reference>
<keyword evidence="1" id="KW-0812">Transmembrane</keyword>
<keyword evidence="3" id="KW-1185">Reference proteome</keyword>
<dbReference type="Pfam" id="PF11374">
    <property type="entry name" value="DUF3176"/>
    <property type="match status" value="1"/>
</dbReference>
<evidence type="ECO:0000256" key="1">
    <source>
        <dbReference type="SAM" id="Phobius"/>
    </source>
</evidence>
<dbReference type="PANTHER" id="PTHR35394:SF5">
    <property type="entry name" value="DUF3176 DOMAIN-CONTAINING PROTEIN"/>
    <property type="match status" value="1"/>
</dbReference>
<accession>A0AAD6N2N9</accession>
<protein>
    <submittedName>
        <fullName evidence="2">Uncharacterized protein</fullName>
    </submittedName>
</protein>
<feature type="transmembrane region" description="Helical" evidence="1">
    <location>
        <begin position="188"/>
        <end position="208"/>
    </location>
</feature>
<proteinExistence type="predicted"/>
<gene>
    <name evidence="2" type="ORF">N7460_013983</name>
</gene>
<name>A0AAD6N2N9_PENCN</name>
<feature type="transmembrane region" description="Helical" evidence="1">
    <location>
        <begin position="86"/>
        <end position="110"/>
    </location>
</feature>
<evidence type="ECO:0000313" key="3">
    <source>
        <dbReference type="Proteomes" id="UP001219568"/>
    </source>
</evidence>
<keyword evidence="1" id="KW-0472">Membrane</keyword>
<organism evidence="2 3">
    <name type="scientific">Penicillium canescens</name>
    <dbReference type="NCBI Taxonomy" id="5083"/>
    <lineage>
        <taxon>Eukaryota</taxon>
        <taxon>Fungi</taxon>
        <taxon>Dikarya</taxon>
        <taxon>Ascomycota</taxon>
        <taxon>Pezizomycotina</taxon>
        <taxon>Eurotiomycetes</taxon>
        <taxon>Eurotiomycetidae</taxon>
        <taxon>Eurotiales</taxon>
        <taxon>Aspergillaceae</taxon>
        <taxon>Penicillium</taxon>
    </lineage>
</organism>
<dbReference type="AlphaFoldDB" id="A0AAD6N2N9"/>
<evidence type="ECO:0000313" key="2">
    <source>
        <dbReference type="EMBL" id="KAJ6023588.1"/>
    </source>
</evidence>
<dbReference type="Proteomes" id="UP001219568">
    <property type="component" value="Unassembled WGS sequence"/>
</dbReference>
<dbReference type="PANTHER" id="PTHR35394">
    <property type="entry name" value="DUF3176 DOMAIN-CONTAINING PROTEIN"/>
    <property type="match status" value="1"/>
</dbReference>
<feature type="transmembrane region" description="Helical" evidence="1">
    <location>
        <begin position="573"/>
        <end position="596"/>
    </location>
</feature>
<dbReference type="InterPro" id="IPR021514">
    <property type="entry name" value="DUF3176"/>
</dbReference>